<proteinExistence type="predicted"/>
<organism evidence="3 4">
    <name type="scientific">Azospirillum melinis</name>
    <dbReference type="NCBI Taxonomy" id="328839"/>
    <lineage>
        <taxon>Bacteria</taxon>
        <taxon>Pseudomonadati</taxon>
        <taxon>Pseudomonadota</taxon>
        <taxon>Alphaproteobacteria</taxon>
        <taxon>Rhodospirillales</taxon>
        <taxon>Azospirillaceae</taxon>
        <taxon>Azospirillum</taxon>
    </lineage>
</organism>
<feature type="transmembrane region" description="Helical" evidence="2">
    <location>
        <begin position="38"/>
        <end position="60"/>
    </location>
</feature>
<accession>A0ABX2K9G7</accession>
<dbReference type="RefSeq" id="WP_174469772.1">
    <property type="nucleotide sequence ID" value="NZ_JAGINN010000001.1"/>
</dbReference>
<evidence type="ECO:0000256" key="1">
    <source>
        <dbReference type="SAM" id="MobiDB-lite"/>
    </source>
</evidence>
<feature type="region of interest" description="Disordered" evidence="1">
    <location>
        <begin position="1"/>
        <end position="20"/>
    </location>
</feature>
<evidence type="ECO:0000313" key="3">
    <source>
        <dbReference type="EMBL" id="NUA98372.1"/>
    </source>
</evidence>
<keyword evidence="2" id="KW-0472">Membrane</keyword>
<keyword evidence="4" id="KW-1185">Reference proteome</keyword>
<protein>
    <submittedName>
        <fullName evidence="3">Uncharacterized protein</fullName>
    </submittedName>
</protein>
<evidence type="ECO:0000313" key="4">
    <source>
        <dbReference type="Proteomes" id="UP000605086"/>
    </source>
</evidence>
<gene>
    <name evidence="3" type="ORF">GBZ48_03640</name>
</gene>
<dbReference type="Proteomes" id="UP000605086">
    <property type="component" value="Unassembled WGS sequence"/>
</dbReference>
<comment type="caution">
    <text evidence="3">The sequence shown here is derived from an EMBL/GenBank/DDBJ whole genome shotgun (WGS) entry which is preliminary data.</text>
</comment>
<keyword evidence="2" id="KW-0812">Transmembrane</keyword>
<evidence type="ECO:0000256" key="2">
    <source>
        <dbReference type="SAM" id="Phobius"/>
    </source>
</evidence>
<reference evidence="3 4" key="1">
    <citation type="submission" date="2019-10" db="EMBL/GenBank/DDBJ databases">
        <title>Genome sequence of Azospirillum melinis.</title>
        <authorList>
            <person name="Ambrosini A."/>
            <person name="Sant'Anna F.H."/>
            <person name="Cassan F.D."/>
            <person name="Souza E.M."/>
            <person name="Passaglia L.M.P."/>
        </authorList>
    </citation>
    <scope>NUCLEOTIDE SEQUENCE [LARGE SCALE GENOMIC DNA]</scope>
    <source>
        <strain evidence="3 4">TMCY0552</strain>
    </source>
</reference>
<sequence>MSILSLHHGDHGIHGDTRSQHPVRDFASDWFEATPAAILLRPVAAFLTEWAMATPVAILVRSLHR</sequence>
<name>A0ABX2K9G7_9PROT</name>
<dbReference type="EMBL" id="WHOS01000003">
    <property type="protein sequence ID" value="NUA98372.1"/>
    <property type="molecule type" value="Genomic_DNA"/>
</dbReference>
<feature type="compositionally biased region" description="Basic and acidic residues" evidence="1">
    <location>
        <begin position="7"/>
        <end position="20"/>
    </location>
</feature>
<keyword evidence="2" id="KW-1133">Transmembrane helix</keyword>